<dbReference type="Gramene" id="mRNA:HanXRQr2_Chr02g0072431">
    <property type="protein sequence ID" value="mRNA:HanXRQr2_Chr02g0072431"/>
    <property type="gene ID" value="HanXRQr2_Chr02g0072431"/>
</dbReference>
<sequence length="104" mass="11570">MTGFLNQGLERLVFLYEDACGLNTMLESKLKKAEARITDQAVIATAKSEHYEAKYTAVAQEHQSAIQKITHEAQAKSGDAQVQHEQDMASYRESLKNSVVISLL</sequence>
<dbReference type="EMBL" id="MNCJ02000317">
    <property type="protein sequence ID" value="KAF5818979.1"/>
    <property type="molecule type" value="Genomic_DNA"/>
</dbReference>
<organism evidence="1 2">
    <name type="scientific">Helianthus annuus</name>
    <name type="common">Common sunflower</name>
    <dbReference type="NCBI Taxonomy" id="4232"/>
    <lineage>
        <taxon>Eukaryota</taxon>
        <taxon>Viridiplantae</taxon>
        <taxon>Streptophyta</taxon>
        <taxon>Embryophyta</taxon>
        <taxon>Tracheophyta</taxon>
        <taxon>Spermatophyta</taxon>
        <taxon>Magnoliopsida</taxon>
        <taxon>eudicotyledons</taxon>
        <taxon>Gunneridae</taxon>
        <taxon>Pentapetalae</taxon>
        <taxon>asterids</taxon>
        <taxon>campanulids</taxon>
        <taxon>Asterales</taxon>
        <taxon>Asteraceae</taxon>
        <taxon>Asteroideae</taxon>
        <taxon>Heliantheae alliance</taxon>
        <taxon>Heliantheae</taxon>
        <taxon>Helianthus</taxon>
    </lineage>
</organism>
<proteinExistence type="predicted"/>
<reference evidence="1" key="2">
    <citation type="submission" date="2020-06" db="EMBL/GenBank/DDBJ databases">
        <title>Helianthus annuus Genome sequencing and assembly Release 2.</title>
        <authorList>
            <person name="Gouzy J."/>
            <person name="Langlade N."/>
            <person name="Munos S."/>
        </authorList>
    </citation>
    <scope>NUCLEOTIDE SEQUENCE</scope>
    <source>
        <tissue evidence="1">Leaves</tissue>
    </source>
</reference>
<reference evidence="1" key="1">
    <citation type="journal article" date="2017" name="Nature">
        <title>The sunflower genome provides insights into oil metabolism, flowering and Asterid evolution.</title>
        <authorList>
            <person name="Badouin H."/>
            <person name="Gouzy J."/>
            <person name="Grassa C.J."/>
            <person name="Murat F."/>
            <person name="Staton S.E."/>
            <person name="Cottret L."/>
            <person name="Lelandais-Briere C."/>
            <person name="Owens G.L."/>
            <person name="Carrere S."/>
            <person name="Mayjonade B."/>
            <person name="Legrand L."/>
            <person name="Gill N."/>
            <person name="Kane N.C."/>
            <person name="Bowers J.E."/>
            <person name="Hubner S."/>
            <person name="Bellec A."/>
            <person name="Berard A."/>
            <person name="Berges H."/>
            <person name="Blanchet N."/>
            <person name="Boniface M.C."/>
            <person name="Brunel D."/>
            <person name="Catrice O."/>
            <person name="Chaidir N."/>
            <person name="Claudel C."/>
            <person name="Donnadieu C."/>
            <person name="Faraut T."/>
            <person name="Fievet G."/>
            <person name="Helmstetter N."/>
            <person name="King M."/>
            <person name="Knapp S.J."/>
            <person name="Lai Z."/>
            <person name="Le Paslier M.C."/>
            <person name="Lippi Y."/>
            <person name="Lorenzon L."/>
            <person name="Mandel J.R."/>
            <person name="Marage G."/>
            <person name="Marchand G."/>
            <person name="Marquand E."/>
            <person name="Bret-Mestries E."/>
            <person name="Morien E."/>
            <person name="Nambeesan S."/>
            <person name="Nguyen T."/>
            <person name="Pegot-Espagnet P."/>
            <person name="Pouilly N."/>
            <person name="Raftis F."/>
            <person name="Sallet E."/>
            <person name="Schiex T."/>
            <person name="Thomas J."/>
            <person name="Vandecasteele C."/>
            <person name="Vares D."/>
            <person name="Vear F."/>
            <person name="Vautrin S."/>
            <person name="Crespi M."/>
            <person name="Mangin B."/>
            <person name="Burke J.M."/>
            <person name="Salse J."/>
            <person name="Munos S."/>
            <person name="Vincourt P."/>
            <person name="Rieseberg L.H."/>
            <person name="Langlade N.B."/>
        </authorList>
    </citation>
    <scope>NUCLEOTIDE SEQUENCE</scope>
    <source>
        <tissue evidence="1">Leaves</tissue>
    </source>
</reference>
<dbReference type="AlphaFoldDB" id="A0A9K3JPQ1"/>
<comment type="caution">
    <text evidence="1">The sequence shown here is derived from an EMBL/GenBank/DDBJ whole genome shotgun (WGS) entry which is preliminary data.</text>
</comment>
<keyword evidence="2" id="KW-1185">Reference proteome</keyword>
<evidence type="ECO:0000313" key="2">
    <source>
        <dbReference type="Proteomes" id="UP000215914"/>
    </source>
</evidence>
<accession>A0A9K3JPQ1</accession>
<gene>
    <name evidence="1" type="ORF">HanXRQr2_Chr02g0072431</name>
</gene>
<evidence type="ECO:0000313" key="1">
    <source>
        <dbReference type="EMBL" id="KAF5818979.1"/>
    </source>
</evidence>
<dbReference type="Proteomes" id="UP000215914">
    <property type="component" value="Unassembled WGS sequence"/>
</dbReference>
<protein>
    <submittedName>
        <fullName evidence="1">Uncharacterized protein</fullName>
    </submittedName>
</protein>
<name>A0A9K3JPQ1_HELAN</name>